<comment type="caution">
    <text evidence="2">The sequence shown here is derived from an EMBL/GenBank/DDBJ whole genome shotgun (WGS) entry which is preliminary data.</text>
</comment>
<dbReference type="Proteomes" id="UP001342631">
    <property type="component" value="Unassembled WGS sequence"/>
</dbReference>
<gene>
    <name evidence="2" type="ORF">ASNO1_73980</name>
</gene>
<reference evidence="2 3" key="1">
    <citation type="journal article" date="2024" name="Arch. Microbiol.">
        <title>Corallococcus caeni sp. nov., a novel myxobacterium isolated from activated sludge.</title>
        <authorList>
            <person name="Tomita S."/>
            <person name="Nakai R."/>
            <person name="Kuroda K."/>
            <person name="Kurashita H."/>
            <person name="Hatamoto M."/>
            <person name="Yamaguchi T."/>
            <person name="Narihiro T."/>
        </authorList>
    </citation>
    <scope>NUCLEOTIDE SEQUENCE [LARGE SCALE GENOMIC DNA]</scope>
    <source>
        <strain evidence="2 3">NO1</strain>
    </source>
</reference>
<name>A0ABQ6R5G9_9BACT</name>
<accession>A0ABQ6R5G9</accession>
<proteinExistence type="predicted"/>
<organism evidence="2 3">
    <name type="scientific">Corallococcus caeni</name>
    <dbReference type="NCBI Taxonomy" id="3082388"/>
    <lineage>
        <taxon>Bacteria</taxon>
        <taxon>Pseudomonadati</taxon>
        <taxon>Myxococcota</taxon>
        <taxon>Myxococcia</taxon>
        <taxon>Myxococcales</taxon>
        <taxon>Cystobacterineae</taxon>
        <taxon>Myxococcaceae</taxon>
        <taxon>Corallococcus</taxon>
    </lineage>
</organism>
<evidence type="ECO:0000313" key="3">
    <source>
        <dbReference type="Proteomes" id="UP001342631"/>
    </source>
</evidence>
<keyword evidence="3" id="KW-1185">Reference proteome</keyword>
<dbReference type="EMBL" id="BTTX01000011">
    <property type="protein sequence ID" value="GMU11144.1"/>
    <property type="molecule type" value="Genomic_DNA"/>
</dbReference>
<evidence type="ECO:0000256" key="1">
    <source>
        <dbReference type="SAM" id="MobiDB-lite"/>
    </source>
</evidence>
<evidence type="ECO:0000313" key="2">
    <source>
        <dbReference type="EMBL" id="GMU11144.1"/>
    </source>
</evidence>
<sequence>MKTVTSSPVGGGSATREAVQALSNIRNGTGSRRMRRNVSPGAPSTQAPAASRALTRQPLPPARQVPD</sequence>
<feature type="compositionally biased region" description="Pro residues" evidence="1">
    <location>
        <begin position="58"/>
        <end position="67"/>
    </location>
</feature>
<protein>
    <submittedName>
        <fullName evidence="2">Uncharacterized protein</fullName>
    </submittedName>
</protein>
<feature type="region of interest" description="Disordered" evidence="1">
    <location>
        <begin position="23"/>
        <end position="67"/>
    </location>
</feature>